<accession>A0ABP0NTS8</accession>
<dbReference type="PANTHER" id="PTHR46115">
    <property type="entry name" value="THIOREDOXIN-LIKE PROTEIN 1"/>
    <property type="match status" value="1"/>
</dbReference>
<evidence type="ECO:0000256" key="1">
    <source>
        <dbReference type="ARBA" id="ARBA00023157"/>
    </source>
</evidence>
<comment type="caution">
    <text evidence="4">The sequence shown here is derived from an EMBL/GenBank/DDBJ whole genome shotgun (WGS) entry which is preliminary data.</text>
</comment>
<feature type="transmembrane region" description="Helical" evidence="2">
    <location>
        <begin position="6"/>
        <end position="24"/>
    </location>
</feature>
<keyword evidence="5" id="KW-1185">Reference proteome</keyword>
<dbReference type="Pfam" id="PF00085">
    <property type="entry name" value="Thioredoxin"/>
    <property type="match status" value="1"/>
</dbReference>
<evidence type="ECO:0000259" key="3">
    <source>
        <dbReference type="PROSITE" id="PS51352"/>
    </source>
</evidence>
<dbReference type="SUPFAM" id="SSF52833">
    <property type="entry name" value="Thioredoxin-like"/>
    <property type="match status" value="1"/>
</dbReference>
<dbReference type="InterPro" id="IPR013766">
    <property type="entry name" value="Thioredoxin_domain"/>
</dbReference>
<sequence length="195" mass="21720">MPVICIGPICVPWSVIPAIVFFLWKFAKPLLPKEWAERVEQQMTRFMDFLREKGVPGFGKKKGAASAPNQAVSAVTFGEVNHLTSAAQLDELQRRSKQESWALVLDFTAPWCKPCQALKPRFQELARQYPKDCFLEVDADEMDDVTAKHGVMGLPTFQIYRHGEQVTTSTGCDEAALAKLLSEHLGAPTEGKKGQ</sequence>
<dbReference type="InterPro" id="IPR036249">
    <property type="entry name" value="Thioredoxin-like_sf"/>
</dbReference>
<dbReference type="EMBL" id="CAXAMN010022140">
    <property type="protein sequence ID" value="CAK9066848.1"/>
    <property type="molecule type" value="Genomic_DNA"/>
</dbReference>
<reference evidence="4 5" key="1">
    <citation type="submission" date="2024-02" db="EMBL/GenBank/DDBJ databases">
        <authorList>
            <person name="Chen Y."/>
            <person name="Shah S."/>
            <person name="Dougan E. K."/>
            <person name="Thang M."/>
            <person name="Chan C."/>
        </authorList>
    </citation>
    <scope>NUCLEOTIDE SEQUENCE [LARGE SCALE GENOMIC DNA]</scope>
</reference>
<keyword evidence="1" id="KW-1015">Disulfide bond</keyword>
<dbReference type="PRINTS" id="PR00421">
    <property type="entry name" value="THIOREDOXIN"/>
</dbReference>
<protein>
    <recommendedName>
        <fullName evidence="3">Thioredoxin domain-containing protein</fullName>
    </recommendedName>
</protein>
<keyword evidence="2" id="KW-0812">Transmembrane</keyword>
<dbReference type="PROSITE" id="PS51352">
    <property type="entry name" value="THIOREDOXIN_2"/>
    <property type="match status" value="1"/>
</dbReference>
<keyword evidence="2" id="KW-0472">Membrane</keyword>
<feature type="domain" description="Thioredoxin" evidence="3">
    <location>
        <begin position="61"/>
        <end position="186"/>
    </location>
</feature>
<evidence type="ECO:0000313" key="5">
    <source>
        <dbReference type="Proteomes" id="UP001642484"/>
    </source>
</evidence>
<organism evidence="4 5">
    <name type="scientific">Durusdinium trenchii</name>
    <dbReference type="NCBI Taxonomy" id="1381693"/>
    <lineage>
        <taxon>Eukaryota</taxon>
        <taxon>Sar</taxon>
        <taxon>Alveolata</taxon>
        <taxon>Dinophyceae</taxon>
        <taxon>Suessiales</taxon>
        <taxon>Symbiodiniaceae</taxon>
        <taxon>Durusdinium</taxon>
    </lineage>
</organism>
<evidence type="ECO:0000313" key="4">
    <source>
        <dbReference type="EMBL" id="CAK9066848.1"/>
    </source>
</evidence>
<evidence type="ECO:0000256" key="2">
    <source>
        <dbReference type="SAM" id="Phobius"/>
    </source>
</evidence>
<gene>
    <name evidence="4" type="ORF">CCMP2556_LOCUS32857</name>
</gene>
<keyword evidence="2" id="KW-1133">Transmembrane helix</keyword>
<dbReference type="Gene3D" id="3.40.30.10">
    <property type="entry name" value="Glutaredoxin"/>
    <property type="match status" value="1"/>
</dbReference>
<proteinExistence type="predicted"/>
<name>A0ABP0NTS8_9DINO</name>
<dbReference type="CDD" id="cd02947">
    <property type="entry name" value="TRX_family"/>
    <property type="match status" value="1"/>
</dbReference>
<dbReference type="Proteomes" id="UP001642484">
    <property type="component" value="Unassembled WGS sequence"/>
</dbReference>